<gene>
    <name evidence="2" type="ORF">F0U60_47050</name>
</gene>
<feature type="compositionally biased region" description="Polar residues" evidence="1">
    <location>
        <begin position="150"/>
        <end position="160"/>
    </location>
</feature>
<sequence>MPDSIKPSMFNAFSTTALRQPSIPINTSDVSAGGGAQPSVSPLANNWMRDSFVGSRELKSNDVRLGGCFPMTDKVSQAGGMENNAELLKDAIKEFMALLEKLMSGMEGEMPQGMEGASPEGEDMALEGDATSVEGMDATGAPIQMGGGTESPSSVEGSGPQSEKGEKAAKSSGSTAKAKKAQSAQDGGEGKIKSSDVMKRAKTEGEEINRTGGYQFDGKNDCYGFVRRVWDPILKAQGKSGLPVNDLGSKNWERIDWDKLKPGAVLSTHQGHAWGKKWHGALYAGKMNGKHYIYDNSRSNDAKLRPLPSPDYFKYVHTPTLKMLNGKA</sequence>
<evidence type="ECO:0000313" key="2">
    <source>
        <dbReference type="EMBL" id="WNG50850.1"/>
    </source>
</evidence>
<dbReference type="RefSeq" id="WP_395810441.1">
    <property type="nucleotide sequence ID" value="NZ_CP043494.1"/>
</dbReference>
<dbReference type="EMBL" id="CP043494">
    <property type="protein sequence ID" value="WNG50850.1"/>
    <property type="molecule type" value="Genomic_DNA"/>
</dbReference>
<feature type="region of interest" description="Disordered" evidence="1">
    <location>
        <begin position="136"/>
        <end position="204"/>
    </location>
</feature>
<reference evidence="2 3" key="1">
    <citation type="submission" date="2019-08" db="EMBL/GenBank/DDBJ databases">
        <title>Archangium and Cystobacter genomes.</title>
        <authorList>
            <person name="Chen I.-C.K."/>
            <person name="Wielgoss S."/>
        </authorList>
    </citation>
    <scope>NUCLEOTIDE SEQUENCE [LARGE SCALE GENOMIC DNA]</scope>
    <source>
        <strain evidence="2 3">Cbm 6</strain>
    </source>
</reference>
<feature type="compositionally biased region" description="Basic and acidic residues" evidence="1">
    <location>
        <begin position="188"/>
        <end position="204"/>
    </location>
</feature>
<organism evidence="2 3">
    <name type="scientific">Archangium minus</name>
    <dbReference type="NCBI Taxonomy" id="83450"/>
    <lineage>
        <taxon>Bacteria</taxon>
        <taxon>Pseudomonadati</taxon>
        <taxon>Myxococcota</taxon>
        <taxon>Myxococcia</taxon>
        <taxon>Myxococcales</taxon>
        <taxon>Cystobacterineae</taxon>
        <taxon>Archangiaceae</taxon>
        <taxon>Archangium</taxon>
    </lineage>
</organism>
<protein>
    <recommendedName>
        <fullName evidence="4">NlpC/P60 domain-containing protein</fullName>
    </recommendedName>
</protein>
<dbReference type="Gene3D" id="3.90.1720.10">
    <property type="entry name" value="endopeptidase domain like (from Nostoc punctiforme)"/>
    <property type="match status" value="1"/>
</dbReference>
<keyword evidence="3" id="KW-1185">Reference proteome</keyword>
<proteinExistence type="predicted"/>
<feature type="compositionally biased region" description="Low complexity" evidence="1">
    <location>
        <begin position="170"/>
        <end position="184"/>
    </location>
</feature>
<evidence type="ECO:0000256" key="1">
    <source>
        <dbReference type="SAM" id="MobiDB-lite"/>
    </source>
</evidence>
<accession>A0ABY9X621</accession>
<dbReference type="Proteomes" id="UP001611383">
    <property type="component" value="Chromosome"/>
</dbReference>
<name>A0ABY9X621_9BACT</name>
<evidence type="ECO:0000313" key="3">
    <source>
        <dbReference type="Proteomes" id="UP001611383"/>
    </source>
</evidence>
<evidence type="ECO:0008006" key="4">
    <source>
        <dbReference type="Google" id="ProtNLM"/>
    </source>
</evidence>